<dbReference type="NCBIfam" id="TIGR00254">
    <property type="entry name" value="GGDEF"/>
    <property type="match status" value="2"/>
</dbReference>
<dbReference type="EMBL" id="RJVQ01000009">
    <property type="protein sequence ID" value="RQW61799.1"/>
    <property type="molecule type" value="Genomic_DNA"/>
</dbReference>
<organism evidence="6 7">
    <name type="scientific">Vibrio viridaestus</name>
    <dbReference type="NCBI Taxonomy" id="2487322"/>
    <lineage>
        <taxon>Bacteria</taxon>
        <taxon>Pseudomonadati</taxon>
        <taxon>Pseudomonadota</taxon>
        <taxon>Gammaproteobacteria</taxon>
        <taxon>Vibrionales</taxon>
        <taxon>Vibrionaceae</taxon>
        <taxon>Vibrio</taxon>
    </lineage>
</organism>
<keyword evidence="4" id="KW-1133">Transmembrane helix</keyword>
<evidence type="ECO:0000313" key="6">
    <source>
        <dbReference type="EMBL" id="RQW61799.1"/>
    </source>
</evidence>
<dbReference type="RefSeq" id="WP_124938399.1">
    <property type="nucleotide sequence ID" value="NZ_RJVQ01000009.1"/>
</dbReference>
<dbReference type="GO" id="GO:0052621">
    <property type="term" value="F:diguanylate cyclase activity"/>
    <property type="evidence" value="ECO:0007669"/>
    <property type="project" value="UniProtKB-EC"/>
</dbReference>
<dbReference type="Gene3D" id="3.30.70.270">
    <property type="match status" value="1"/>
</dbReference>
<dbReference type="PANTHER" id="PTHR45138:SF9">
    <property type="entry name" value="DIGUANYLATE CYCLASE DGCM-RELATED"/>
    <property type="match status" value="1"/>
</dbReference>
<name>A0A3N9TCK4_9VIBR</name>
<feature type="transmembrane region" description="Helical" evidence="4">
    <location>
        <begin position="89"/>
        <end position="108"/>
    </location>
</feature>
<feature type="domain" description="GGDEF" evidence="5">
    <location>
        <begin position="258"/>
        <end position="409"/>
    </location>
</feature>
<feature type="transmembrane region" description="Helical" evidence="4">
    <location>
        <begin position="212"/>
        <end position="231"/>
    </location>
</feature>
<dbReference type="PANTHER" id="PTHR45138">
    <property type="entry name" value="REGULATORY COMPONENTS OF SENSORY TRANSDUCTION SYSTEM"/>
    <property type="match status" value="1"/>
</dbReference>
<dbReference type="InterPro" id="IPR050469">
    <property type="entry name" value="Diguanylate_Cyclase"/>
</dbReference>
<reference evidence="6 7" key="1">
    <citation type="submission" date="2018-11" db="EMBL/GenBank/DDBJ databases">
        <title>Vibrio LJC006 sp. nov., isolated from seawater during the bloom of the enteromorpha.</title>
        <authorList>
            <person name="Liang J."/>
        </authorList>
    </citation>
    <scope>NUCLEOTIDE SEQUENCE [LARGE SCALE GENOMIC DNA]</scope>
    <source>
        <strain evidence="6 7">LJC006</strain>
    </source>
</reference>
<dbReference type="InterPro" id="IPR043128">
    <property type="entry name" value="Rev_trsase/Diguanyl_cyclase"/>
</dbReference>
<dbReference type="GO" id="GO:0005886">
    <property type="term" value="C:plasma membrane"/>
    <property type="evidence" value="ECO:0007669"/>
    <property type="project" value="TreeGrafter"/>
</dbReference>
<evidence type="ECO:0000256" key="4">
    <source>
        <dbReference type="SAM" id="Phobius"/>
    </source>
</evidence>
<dbReference type="AlphaFoldDB" id="A0A3N9TCK4"/>
<accession>A0A3N9TCK4</accession>
<comment type="cofactor">
    <cofactor evidence="1">
        <name>Mg(2+)</name>
        <dbReference type="ChEBI" id="CHEBI:18420"/>
    </cofactor>
</comment>
<evidence type="ECO:0000313" key="7">
    <source>
        <dbReference type="Proteomes" id="UP000281112"/>
    </source>
</evidence>
<dbReference type="EC" id="2.7.7.65" evidence="2"/>
<dbReference type="InterPro" id="IPR000160">
    <property type="entry name" value="GGDEF_dom"/>
</dbReference>
<feature type="transmembrane region" description="Helical" evidence="4">
    <location>
        <begin position="35"/>
        <end position="54"/>
    </location>
</feature>
<feature type="transmembrane region" description="Helical" evidence="4">
    <location>
        <begin position="61"/>
        <end position="77"/>
    </location>
</feature>
<evidence type="ECO:0000259" key="5">
    <source>
        <dbReference type="PROSITE" id="PS50887"/>
    </source>
</evidence>
<evidence type="ECO:0000256" key="3">
    <source>
        <dbReference type="ARBA" id="ARBA00034247"/>
    </source>
</evidence>
<sequence length="409" mass="46549">MDVFVSKIKFFLPLLLALFASVMLAEQFAPLPFTQDWFYTTPYVFYSIAVTLGIMFKRSRLVMLIFASVLAYSIIQFRLQTPLSQQHTFIQYCLLAFLYPVALNLIFLFKNSTLFSKQTLYYLAFLVLLTSWAYLTIEYYSELGLNHTVSTLLYSYQDLSTLPVILILYLLVLVGISAILYLNTGKQINNSIFTSLVLFTTTMVLFDITSISSVLFSMDALLLIVSIITYVRAMAYKDTLTGLSNRRALDSDIQHLKKRYSVAMIDVDHFKKFNDTYGHDAGDDVLRLVGSRLKQLGRKARIYRYGGEEFTVIYKNMLSDETKPLLDEIRESLSEYEMTLRNSDTRPKNDKLGVLKRRGSNKSETVSVTVSIGVSDSNSDATTAVEVLKIADKALYKAKKQGRNRVVTS</sequence>
<protein>
    <recommendedName>
        <fullName evidence="2">diguanylate cyclase</fullName>
        <ecNumber evidence="2">2.7.7.65</ecNumber>
    </recommendedName>
</protein>
<dbReference type="SUPFAM" id="SSF55073">
    <property type="entry name" value="Nucleotide cyclase"/>
    <property type="match status" value="1"/>
</dbReference>
<dbReference type="OrthoDB" id="9812260at2"/>
<dbReference type="PROSITE" id="PS50887">
    <property type="entry name" value="GGDEF"/>
    <property type="match status" value="1"/>
</dbReference>
<gene>
    <name evidence="6" type="ORF">EES38_16960</name>
</gene>
<keyword evidence="7" id="KW-1185">Reference proteome</keyword>
<dbReference type="FunFam" id="3.30.70.270:FF:000001">
    <property type="entry name" value="Diguanylate cyclase domain protein"/>
    <property type="match status" value="1"/>
</dbReference>
<proteinExistence type="predicted"/>
<evidence type="ECO:0000256" key="2">
    <source>
        <dbReference type="ARBA" id="ARBA00012528"/>
    </source>
</evidence>
<dbReference type="GO" id="GO:1902201">
    <property type="term" value="P:negative regulation of bacterial-type flagellum-dependent cell motility"/>
    <property type="evidence" value="ECO:0007669"/>
    <property type="project" value="TreeGrafter"/>
</dbReference>
<dbReference type="GO" id="GO:0043709">
    <property type="term" value="P:cell adhesion involved in single-species biofilm formation"/>
    <property type="evidence" value="ECO:0007669"/>
    <property type="project" value="TreeGrafter"/>
</dbReference>
<feature type="transmembrane region" description="Helical" evidence="4">
    <location>
        <begin position="188"/>
        <end position="206"/>
    </location>
</feature>
<dbReference type="Proteomes" id="UP000281112">
    <property type="component" value="Unassembled WGS sequence"/>
</dbReference>
<feature type="transmembrane region" description="Helical" evidence="4">
    <location>
        <begin position="120"/>
        <end position="140"/>
    </location>
</feature>
<dbReference type="CDD" id="cd01949">
    <property type="entry name" value="GGDEF"/>
    <property type="match status" value="1"/>
</dbReference>
<comment type="caution">
    <text evidence="6">The sequence shown here is derived from an EMBL/GenBank/DDBJ whole genome shotgun (WGS) entry which is preliminary data.</text>
</comment>
<feature type="transmembrane region" description="Helical" evidence="4">
    <location>
        <begin position="160"/>
        <end position="181"/>
    </location>
</feature>
<dbReference type="Pfam" id="PF00990">
    <property type="entry name" value="GGDEF"/>
    <property type="match status" value="1"/>
</dbReference>
<keyword evidence="4" id="KW-0812">Transmembrane</keyword>
<evidence type="ECO:0000256" key="1">
    <source>
        <dbReference type="ARBA" id="ARBA00001946"/>
    </source>
</evidence>
<dbReference type="InterPro" id="IPR029787">
    <property type="entry name" value="Nucleotide_cyclase"/>
</dbReference>
<dbReference type="SMART" id="SM00267">
    <property type="entry name" value="GGDEF"/>
    <property type="match status" value="1"/>
</dbReference>
<keyword evidence="4" id="KW-0472">Membrane</keyword>
<comment type="catalytic activity">
    <reaction evidence="3">
        <text>2 GTP = 3',3'-c-di-GMP + 2 diphosphate</text>
        <dbReference type="Rhea" id="RHEA:24898"/>
        <dbReference type="ChEBI" id="CHEBI:33019"/>
        <dbReference type="ChEBI" id="CHEBI:37565"/>
        <dbReference type="ChEBI" id="CHEBI:58805"/>
        <dbReference type="EC" id="2.7.7.65"/>
    </reaction>
</comment>